<accession>A0A6B2L5E5</accession>
<dbReference type="PANTHER" id="PTHR24055">
    <property type="entry name" value="MITOGEN-ACTIVATED PROTEIN KINASE"/>
    <property type="match status" value="1"/>
</dbReference>
<dbReference type="AlphaFoldDB" id="A0A6B2L5E5"/>
<evidence type="ECO:0000256" key="12">
    <source>
        <dbReference type="SAM" id="MobiDB-lite"/>
    </source>
</evidence>
<dbReference type="InterPro" id="IPR050117">
    <property type="entry name" value="MAPK"/>
</dbReference>
<dbReference type="InterPro" id="IPR011009">
    <property type="entry name" value="Kinase-like_dom_sf"/>
</dbReference>
<keyword evidence="11" id="KW-0460">Magnesium</keyword>
<evidence type="ECO:0000256" key="6">
    <source>
        <dbReference type="ARBA" id="ARBA00022840"/>
    </source>
</evidence>
<feature type="compositionally biased region" description="Basic residues" evidence="12">
    <location>
        <begin position="395"/>
        <end position="405"/>
    </location>
</feature>
<feature type="binding site" evidence="9">
    <location>
        <position position="33"/>
    </location>
    <ligand>
        <name>ATP</name>
        <dbReference type="ChEBI" id="CHEBI:30616"/>
    </ligand>
</feature>
<keyword evidence="5 11" id="KW-0418">Kinase</keyword>
<name>A0A6B2L5E5_9EUKA</name>
<dbReference type="CDD" id="cd07852">
    <property type="entry name" value="STKc_MAPK15-like"/>
    <property type="match status" value="1"/>
</dbReference>
<comment type="catalytic activity">
    <reaction evidence="8">
        <text>L-seryl-[protein] + ATP = O-phospho-L-seryl-[protein] + ADP + H(+)</text>
        <dbReference type="Rhea" id="RHEA:17989"/>
        <dbReference type="Rhea" id="RHEA-COMP:9863"/>
        <dbReference type="Rhea" id="RHEA-COMP:11604"/>
        <dbReference type="ChEBI" id="CHEBI:15378"/>
        <dbReference type="ChEBI" id="CHEBI:29999"/>
        <dbReference type="ChEBI" id="CHEBI:30616"/>
        <dbReference type="ChEBI" id="CHEBI:83421"/>
        <dbReference type="ChEBI" id="CHEBI:456216"/>
        <dbReference type="EC" id="2.7.11.24"/>
    </reaction>
</comment>
<dbReference type="SUPFAM" id="SSF56112">
    <property type="entry name" value="Protein kinase-like (PK-like)"/>
    <property type="match status" value="1"/>
</dbReference>
<evidence type="ECO:0000256" key="5">
    <source>
        <dbReference type="ARBA" id="ARBA00022777"/>
    </source>
</evidence>
<dbReference type="PROSITE" id="PS01351">
    <property type="entry name" value="MAPK"/>
    <property type="match status" value="1"/>
</dbReference>
<evidence type="ECO:0000256" key="9">
    <source>
        <dbReference type="PROSITE-ProRule" id="PRU10141"/>
    </source>
</evidence>
<dbReference type="Pfam" id="PF00069">
    <property type="entry name" value="Pkinase"/>
    <property type="match status" value="1"/>
</dbReference>
<dbReference type="SMART" id="SM00220">
    <property type="entry name" value="S_TKc"/>
    <property type="match status" value="1"/>
</dbReference>
<dbReference type="InterPro" id="IPR000719">
    <property type="entry name" value="Prot_kinase_dom"/>
</dbReference>
<evidence type="ECO:0000256" key="7">
    <source>
        <dbReference type="ARBA" id="ARBA00047592"/>
    </source>
</evidence>
<proteinExistence type="inferred from homology"/>
<dbReference type="PROSITE" id="PS50011">
    <property type="entry name" value="PROTEIN_KINASE_DOM"/>
    <property type="match status" value="1"/>
</dbReference>
<evidence type="ECO:0000256" key="1">
    <source>
        <dbReference type="ARBA" id="ARBA00012411"/>
    </source>
</evidence>
<organism evidence="14">
    <name type="scientific">Arcella intermedia</name>
    <dbReference type="NCBI Taxonomy" id="1963864"/>
    <lineage>
        <taxon>Eukaryota</taxon>
        <taxon>Amoebozoa</taxon>
        <taxon>Tubulinea</taxon>
        <taxon>Elardia</taxon>
        <taxon>Arcellinida</taxon>
        <taxon>Sphaerothecina</taxon>
        <taxon>Arcellidae</taxon>
        <taxon>Arcella</taxon>
    </lineage>
</organism>
<dbReference type="GO" id="GO:0005524">
    <property type="term" value="F:ATP binding"/>
    <property type="evidence" value="ECO:0007669"/>
    <property type="project" value="UniProtKB-UniRule"/>
</dbReference>
<evidence type="ECO:0000256" key="11">
    <source>
        <dbReference type="RuleBase" id="RU361165"/>
    </source>
</evidence>
<dbReference type="GO" id="GO:0004707">
    <property type="term" value="F:MAP kinase activity"/>
    <property type="evidence" value="ECO:0007669"/>
    <property type="project" value="UniProtKB-EC"/>
</dbReference>
<dbReference type="InterPro" id="IPR008271">
    <property type="entry name" value="Ser/Thr_kinase_AS"/>
</dbReference>
<feature type="region of interest" description="Disordered" evidence="12">
    <location>
        <begin position="349"/>
        <end position="405"/>
    </location>
</feature>
<dbReference type="InterPro" id="IPR003527">
    <property type="entry name" value="MAP_kinase_CS"/>
</dbReference>
<comment type="cofactor">
    <cofactor evidence="11">
        <name>Mg(2+)</name>
        <dbReference type="ChEBI" id="CHEBI:18420"/>
    </cofactor>
</comment>
<dbReference type="PROSITE" id="PS00107">
    <property type="entry name" value="PROTEIN_KINASE_ATP"/>
    <property type="match status" value="1"/>
</dbReference>
<comment type="activity regulation">
    <text evidence="11">Activated by threonine and tyrosine phosphorylation.</text>
</comment>
<keyword evidence="2 10" id="KW-0723">Serine/threonine-protein kinase</keyword>
<feature type="domain" description="Protein kinase" evidence="13">
    <location>
        <begin position="4"/>
        <end position="295"/>
    </location>
</feature>
<evidence type="ECO:0000256" key="8">
    <source>
        <dbReference type="ARBA" id="ARBA00048312"/>
    </source>
</evidence>
<evidence type="ECO:0000256" key="10">
    <source>
        <dbReference type="RuleBase" id="RU000304"/>
    </source>
</evidence>
<dbReference type="Gene3D" id="1.10.510.10">
    <property type="entry name" value="Transferase(Phosphotransferase) domain 1"/>
    <property type="match status" value="1"/>
</dbReference>
<evidence type="ECO:0000256" key="2">
    <source>
        <dbReference type="ARBA" id="ARBA00022527"/>
    </source>
</evidence>
<reference evidence="14" key="1">
    <citation type="journal article" date="2020" name="J. Eukaryot. Microbiol.">
        <title>De novo Sequencing, Assembly and Annotation of the Transcriptome for the Free-Living Testate Amoeba Arcella intermedia.</title>
        <authorList>
            <person name="Ribeiro G.M."/>
            <person name="Porfirio-Sousa A.L."/>
            <person name="Maurer-Alcala X.X."/>
            <person name="Katz L.A."/>
            <person name="Lahr D.J.G."/>
        </authorList>
    </citation>
    <scope>NUCLEOTIDE SEQUENCE</scope>
</reference>
<feature type="compositionally biased region" description="Low complexity" evidence="12">
    <location>
        <begin position="382"/>
        <end position="394"/>
    </location>
</feature>
<keyword evidence="3 11" id="KW-0808">Transferase</keyword>
<sequence length="405" mass="45751">MERFEILQKLGKGAYGIVWKVRDKETGEILALKKIFGAFQNATDAQRTFREIVFLQELADHENIITLYETIKADNDKDIYLVFEFMETDLHAVIRANILEEVHKRYILYQLLKAIKYMHSGKVIHRDIKPSNLLLNSECLVKVADFGLARSIEFKMEETSRHPVLTDYVATRWYRAPEILLGSTDYTMGVDMWAIGCILGELLGGKPMFPGNSTMNQLDRIIEVTGRPTKEDIEAINSPFAATMLESLPEVQPRPLSSIFPNVDDSSALDLLTRLLHFNPEKRITAQDALEHPFVEQFHNPDDEPACREAIKITINDNKKLSVQTYRDALYKLVWKKAEEKNAVAKPVVQQQVAQAAPAAGREKKEKRDGAASGEKKRPKKAGSSTAGGSSATKKSSHTKKKEHQ</sequence>
<feature type="compositionally biased region" description="Basic and acidic residues" evidence="12">
    <location>
        <begin position="361"/>
        <end position="376"/>
    </location>
</feature>
<keyword evidence="4 9" id="KW-0547">Nucleotide-binding</keyword>
<evidence type="ECO:0000256" key="4">
    <source>
        <dbReference type="ARBA" id="ARBA00022741"/>
    </source>
</evidence>
<dbReference type="EMBL" id="GIBP01003225">
    <property type="protein sequence ID" value="NDV32194.1"/>
    <property type="molecule type" value="Transcribed_RNA"/>
</dbReference>
<dbReference type="PROSITE" id="PS00108">
    <property type="entry name" value="PROTEIN_KINASE_ST"/>
    <property type="match status" value="1"/>
</dbReference>
<comment type="similarity">
    <text evidence="11">Belongs to the protein kinase superfamily. Ser/Thr protein kinase family. MAP kinase subfamily.</text>
</comment>
<dbReference type="EC" id="2.7.11.24" evidence="1 11"/>
<keyword evidence="6 9" id="KW-0067">ATP-binding</keyword>
<evidence type="ECO:0000256" key="3">
    <source>
        <dbReference type="ARBA" id="ARBA00022679"/>
    </source>
</evidence>
<dbReference type="Gene3D" id="3.30.200.20">
    <property type="entry name" value="Phosphorylase Kinase, domain 1"/>
    <property type="match status" value="1"/>
</dbReference>
<dbReference type="FunFam" id="1.10.510.10:FF:000238">
    <property type="entry name" value="Mitogen-activated protein kinase"/>
    <property type="match status" value="1"/>
</dbReference>
<dbReference type="InterPro" id="IPR017441">
    <property type="entry name" value="Protein_kinase_ATP_BS"/>
</dbReference>
<dbReference type="FunFam" id="3.30.200.20:FF:000166">
    <property type="entry name" value="Mitogen-activated protein kinase"/>
    <property type="match status" value="1"/>
</dbReference>
<evidence type="ECO:0000313" key="14">
    <source>
        <dbReference type="EMBL" id="NDV32194.1"/>
    </source>
</evidence>
<feature type="compositionally biased region" description="Low complexity" evidence="12">
    <location>
        <begin position="349"/>
        <end position="360"/>
    </location>
</feature>
<evidence type="ECO:0000259" key="13">
    <source>
        <dbReference type="PROSITE" id="PS50011"/>
    </source>
</evidence>
<comment type="catalytic activity">
    <reaction evidence="7 11">
        <text>L-threonyl-[protein] + ATP = O-phospho-L-threonyl-[protein] + ADP + H(+)</text>
        <dbReference type="Rhea" id="RHEA:46608"/>
        <dbReference type="Rhea" id="RHEA-COMP:11060"/>
        <dbReference type="Rhea" id="RHEA-COMP:11605"/>
        <dbReference type="ChEBI" id="CHEBI:15378"/>
        <dbReference type="ChEBI" id="CHEBI:30013"/>
        <dbReference type="ChEBI" id="CHEBI:30616"/>
        <dbReference type="ChEBI" id="CHEBI:61977"/>
        <dbReference type="ChEBI" id="CHEBI:456216"/>
        <dbReference type="EC" id="2.7.11.24"/>
    </reaction>
</comment>
<protein>
    <recommendedName>
        <fullName evidence="1 11">Mitogen-activated protein kinase</fullName>
        <ecNumber evidence="1 11">2.7.11.24</ecNumber>
    </recommendedName>
</protein>